<proteinExistence type="predicted"/>
<reference evidence="1 2" key="1">
    <citation type="journal article" date="2011" name="Stand. Genomic Sci.">
        <title>Complete genome sequence of Cellulophaga lytica type strain (LIM- 21).</title>
        <authorList>
            <person name="Pati A."/>
            <person name="Abt B."/>
            <person name="Teshima H."/>
            <person name="Nolan M."/>
            <person name="Lapidus A."/>
            <person name="Lucas S."/>
            <person name="Hammon N."/>
            <person name="Deshpande S."/>
            <person name="Cheng J.F."/>
            <person name="Tapia R."/>
            <person name="Han C."/>
            <person name="Goodwin L."/>
            <person name="Pitluck S."/>
            <person name="Liolios K."/>
            <person name="Pagani I."/>
            <person name="Mavromatis K."/>
            <person name="Ovchinikova G."/>
            <person name="Chen A."/>
            <person name="Palaniappan K."/>
            <person name="Land M."/>
            <person name="Hauser L."/>
            <person name="Jeffries C.D."/>
            <person name="Detter J.C."/>
            <person name="Brambilla E.M."/>
            <person name="Kannan K.P."/>
            <person name="Rohde M."/>
            <person name="Spring S."/>
            <person name="Goker M."/>
            <person name="Woyke T."/>
            <person name="Bristow J."/>
            <person name="Eisen J.A."/>
            <person name="Markowitz V."/>
            <person name="Hugenholtz P."/>
            <person name="Kyrpides N.C."/>
            <person name="Klenk H.P."/>
            <person name="Ivanova N."/>
        </authorList>
    </citation>
    <scope>NUCLEOTIDE SEQUENCE [LARGE SCALE GENOMIC DNA]</scope>
    <source>
        <strain evidence="2">ATCC 23178 / DSM 7489 / JCM 8516 / NBRC 14961 / NCIMB 1423 / VKM B-1433 / Cy l20</strain>
    </source>
</reference>
<dbReference type="KEGG" id="cly:Celly_3186"/>
<dbReference type="RefSeq" id="WP_013622746.1">
    <property type="nucleotide sequence ID" value="NC_015167.1"/>
</dbReference>
<accession>F0REI8</accession>
<protein>
    <recommendedName>
        <fullName evidence="3">PIN domain-containing protein</fullName>
    </recommendedName>
</protein>
<dbReference type="STRING" id="867900.Celly_3186"/>
<dbReference type="OrthoDB" id="839053at2"/>
<gene>
    <name evidence="1" type="ordered locus">Celly_3186</name>
</gene>
<evidence type="ECO:0000313" key="2">
    <source>
        <dbReference type="Proteomes" id="UP000007487"/>
    </source>
</evidence>
<evidence type="ECO:0008006" key="3">
    <source>
        <dbReference type="Google" id="ProtNLM"/>
    </source>
</evidence>
<dbReference type="EMBL" id="CP002534">
    <property type="protein sequence ID" value="ADY31003.1"/>
    <property type="molecule type" value="Genomic_DNA"/>
</dbReference>
<dbReference type="SUPFAM" id="SSF88723">
    <property type="entry name" value="PIN domain-like"/>
    <property type="match status" value="1"/>
</dbReference>
<sequence length="198" mass="23590">MAYNIRNLRNHNVGDYDYFLDANIWIKKLKPKLGHINKKDKTYSDLFDKIVECHNSKIFITPLLISEILNVCLHIDFQNFLTDIKKSFSNKNEEKHYMKFNYRPSQEYRDSYLNLLDDISAFEHKLHSAEDSFNKVNLSNLLAFPEKLDFNDFYYQNIFNNTSIKFITDDEDFCVQNIDVFSLNQRLIDAGNKYVIKK</sequence>
<dbReference type="HOGENOM" id="CLU_1376030_0_0_10"/>
<keyword evidence="2" id="KW-1185">Reference proteome</keyword>
<dbReference type="Proteomes" id="UP000007487">
    <property type="component" value="Chromosome"/>
</dbReference>
<name>F0REI8_CELLC</name>
<dbReference type="InterPro" id="IPR029060">
    <property type="entry name" value="PIN-like_dom_sf"/>
</dbReference>
<organism evidence="1 2">
    <name type="scientific">Cellulophaga lytica (strain ATCC 23178 / DSM 7489 / JCM 8516 / NBRC 14961 / NCIMB 1423 / VKM B-1433 / Cy l20)</name>
    <dbReference type="NCBI Taxonomy" id="867900"/>
    <lineage>
        <taxon>Bacteria</taxon>
        <taxon>Pseudomonadati</taxon>
        <taxon>Bacteroidota</taxon>
        <taxon>Flavobacteriia</taxon>
        <taxon>Flavobacteriales</taxon>
        <taxon>Flavobacteriaceae</taxon>
        <taxon>Cellulophaga</taxon>
    </lineage>
</organism>
<evidence type="ECO:0000313" key="1">
    <source>
        <dbReference type="EMBL" id="ADY31003.1"/>
    </source>
</evidence>
<dbReference type="eggNOG" id="COG1848">
    <property type="taxonomic scope" value="Bacteria"/>
</dbReference>
<dbReference type="AlphaFoldDB" id="F0REI8"/>